<dbReference type="EMBL" id="CABIKO010000033">
    <property type="protein sequence ID" value="VVA18980.1"/>
    <property type="molecule type" value="Genomic_DNA"/>
</dbReference>
<evidence type="ECO:0000256" key="1">
    <source>
        <dbReference type="SAM" id="MobiDB-lite"/>
    </source>
</evidence>
<dbReference type="OMA" id="DRMHARN"/>
<reference evidence="3" key="1">
    <citation type="journal article" date="2020" name="Plant J.">
        <title>Transposons played a major role in the diversification between the closely related almond and peach genomes: results from the almond genome sequence.</title>
        <authorList>
            <person name="Alioto T."/>
            <person name="Alexiou K.G."/>
            <person name="Bardil A."/>
            <person name="Barteri F."/>
            <person name="Castanera R."/>
            <person name="Cruz F."/>
            <person name="Dhingra A."/>
            <person name="Duval H."/>
            <person name="Fernandez I Marti A."/>
            <person name="Frias L."/>
            <person name="Galan B."/>
            <person name="Garcia J.L."/>
            <person name="Howad W."/>
            <person name="Gomez-Garrido J."/>
            <person name="Gut M."/>
            <person name="Julca I."/>
            <person name="Morata J."/>
            <person name="Puigdomenech P."/>
            <person name="Ribeca P."/>
            <person name="Rubio Cabetas M.J."/>
            <person name="Vlasova A."/>
            <person name="Wirthensohn M."/>
            <person name="Garcia-Mas J."/>
            <person name="Gabaldon T."/>
            <person name="Casacuberta J.M."/>
            <person name="Arus P."/>
        </authorList>
    </citation>
    <scope>NUCLEOTIDE SEQUENCE [LARGE SCALE GENOMIC DNA]</scope>
    <source>
        <strain evidence="3">cv. Texas</strain>
    </source>
</reference>
<gene>
    <name evidence="2" type="ORF">ALMOND_2B024421</name>
</gene>
<protein>
    <submittedName>
        <fullName evidence="2">PREDICTED: LOC18779752</fullName>
    </submittedName>
</protein>
<organism evidence="2 3">
    <name type="scientific">Prunus dulcis</name>
    <name type="common">Almond</name>
    <name type="synonym">Amygdalus dulcis</name>
    <dbReference type="NCBI Taxonomy" id="3755"/>
    <lineage>
        <taxon>Eukaryota</taxon>
        <taxon>Viridiplantae</taxon>
        <taxon>Streptophyta</taxon>
        <taxon>Embryophyta</taxon>
        <taxon>Tracheophyta</taxon>
        <taxon>Spermatophyta</taxon>
        <taxon>Magnoliopsida</taxon>
        <taxon>eudicotyledons</taxon>
        <taxon>Gunneridae</taxon>
        <taxon>Pentapetalae</taxon>
        <taxon>rosids</taxon>
        <taxon>fabids</taxon>
        <taxon>Rosales</taxon>
        <taxon>Rosaceae</taxon>
        <taxon>Amygdaloideae</taxon>
        <taxon>Amygdaleae</taxon>
        <taxon>Prunus</taxon>
    </lineage>
</organism>
<dbReference type="Gramene" id="VVA18980">
    <property type="protein sequence ID" value="VVA18980"/>
    <property type="gene ID" value="Prudul26B024421"/>
</dbReference>
<feature type="compositionally biased region" description="Polar residues" evidence="1">
    <location>
        <begin position="77"/>
        <end position="86"/>
    </location>
</feature>
<dbReference type="InParanoid" id="A0A5E4EV20"/>
<feature type="region of interest" description="Disordered" evidence="1">
    <location>
        <begin position="54"/>
        <end position="110"/>
    </location>
</feature>
<feature type="compositionally biased region" description="Basic and acidic residues" evidence="1">
    <location>
        <begin position="87"/>
        <end position="99"/>
    </location>
</feature>
<evidence type="ECO:0000313" key="3">
    <source>
        <dbReference type="Proteomes" id="UP000327085"/>
    </source>
</evidence>
<proteinExistence type="predicted"/>
<dbReference type="Proteomes" id="UP000327085">
    <property type="component" value="Chromosome 4"/>
</dbReference>
<name>A0A5E4EV20_PRUDU</name>
<evidence type="ECO:0000313" key="2">
    <source>
        <dbReference type="EMBL" id="VVA18980.1"/>
    </source>
</evidence>
<dbReference type="AlphaFoldDB" id="A0A5E4EV20"/>
<sequence length="110" mass="11896">MALSMPGLIVMPKMNMVQSIPSCKSYQHQPMIMLHPHHDRMHARNISHSIICGAKRPGGISTGSGGQINGTKGLREQNVSDLTSSRTDQKDGKKSKEDVTATPKKTGSTN</sequence>
<accession>A0A5E4EV20</accession>